<keyword evidence="5" id="KW-1133">Transmembrane helix</keyword>
<evidence type="ECO:0000256" key="4">
    <source>
        <dbReference type="ARBA" id="ARBA00023317"/>
    </source>
</evidence>
<keyword evidence="2" id="KW-0865">Zymogen</keyword>
<comment type="caution">
    <text evidence="6">The sequence shown here is derived from an EMBL/GenBank/DDBJ whole genome shotgun (WGS) entry which is preliminary data.</text>
</comment>
<keyword evidence="1" id="KW-0210">Decarboxylase</keyword>
<accession>A0ABS5BID7</accession>
<organism evidence="6 7">
    <name type="scientific">Texas Phoenix palm phytoplasma</name>
    <dbReference type="NCBI Taxonomy" id="176709"/>
    <lineage>
        <taxon>Bacteria</taxon>
        <taxon>Bacillati</taxon>
        <taxon>Mycoplasmatota</taxon>
        <taxon>Mollicutes</taxon>
        <taxon>Acholeplasmatales</taxon>
        <taxon>Acholeplasmataceae</taxon>
        <taxon>Candidatus Phytoplasma</taxon>
        <taxon>16SrIV (Coconut lethal yellows group)</taxon>
    </lineage>
</organism>
<protein>
    <submittedName>
        <fullName evidence="6">Phosphatidylserine decarboxylase</fullName>
    </submittedName>
</protein>
<gene>
    <name evidence="6" type="ORF">FEF22_000885</name>
</gene>
<keyword evidence="7" id="KW-1185">Reference proteome</keyword>
<dbReference type="PANTHER" id="PTHR10067">
    <property type="entry name" value="PHOSPHATIDYLSERINE DECARBOXYLASE"/>
    <property type="match status" value="1"/>
</dbReference>
<proteinExistence type="predicted"/>
<dbReference type="EMBL" id="VBRA02000007">
    <property type="protein sequence ID" value="MBP3059343.1"/>
    <property type="molecule type" value="Genomic_DNA"/>
</dbReference>
<dbReference type="InterPro" id="IPR003817">
    <property type="entry name" value="PS_Dcarbxylase"/>
</dbReference>
<evidence type="ECO:0000313" key="7">
    <source>
        <dbReference type="Proteomes" id="UP001192346"/>
    </source>
</evidence>
<evidence type="ECO:0000256" key="3">
    <source>
        <dbReference type="ARBA" id="ARBA00023239"/>
    </source>
</evidence>
<keyword evidence="3" id="KW-0456">Lyase</keyword>
<sequence>MDKKKDYKSKNFANNNQKITSLKQFFLYSRLEKSFFKRVLLKILISRIFTLISGIYLNSFFSKIHIKKTIKSHNINLNLFEKKKFNSYNDFFIRKYKKLFFSKNPDYFISPGEGEISIYSISSDSIYTIKDTRYHLSDILKNDELASSYKDGNLIILRLKPSDYHRYIFVDDGIIDYNVQISGKFHTVNPIAFKYFNVFKENNREYSVLKTKNFSEMVQVEIGALMVGKINNHPIINFSKGQEKGFFSFGGSTILLLVKKNIVSFEREIYNNTLKNIETKVNIGQKIGKKIFYKSSRKNNKYE</sequence>
<keyword evidence="4" id="KW-0670">Pyruvate</keyword>
<keyword evidence="5" id="KW-0472">Membrane</keyword>
<evidence type="ECO:0000256" key="5">
    <source>
        <dbReference type="SAM" id="Phobius"/>
    </source>
</evidence>
<evidence type="ECO:0000256" key="2">
    <source>
        <dbReference type="ARBA" id="ARBA00023145"/>
    </source>
</evidence>
<evidence type="ECO:0000256" key="1">
    <source>
        <dbReference type="ARBA" id="ARBA00022793"/>
    </source>
</evidence>
<dbReference type="Proteomes" id="UP001192346">
    <property type="component" value="Unassembled WGS sequence"/>
</dbReference>
<reference evidence="6" key="1">
    <citation type="submission" date="2019-10" db="EMBL/GenBank/DDBJ databases">
        <title>Whole Genome Sequencing and Characterization of Texas Phoenix Palm Decline Phytoplasma Belongs to Lethal Yellowing (16SrIV) Group.</title>
        <authorList>
            <person name="Bao M."/>
        </authorList>
    </citation>
    <scope>NUCLEOTIDE SEQUENCE [LARGE SCALE GENOMIC DNA]</scope>
    <source>
        <strain evidence="6">ACPD</strain>
    </source>
</reference>
<feature type="transmembrane region" description="Helical" evidence="5">
    <location>
        <begin position="39"/>
        <end position="61"/>
    </location>
</feature>
<dbReference type="RefSeq" id="WP_138107988.1">
    <property type="nucleotide sequence ID" value="NZ_VBRA02000007.1"/>
</dbReference>
<dbReference type="PANTHER" id="PTHR10067:SF17">
    <property type="entry name" value="PHOSPHATIDYLSERINE DECARBOXYLASE PROENZYME 2"/>
    <property type="match status" value="1"/>
</dbReference>
<name>A0ABS5BID7_9MOLU</name>
<keyword evidence="5" id="KW-0812">Transmembrane</keyword>
<dbReference type="Pfam" id="PF02666">
    <property type="entry name" value="PS_Dcarbxylase"/>
    <property type="match status" value="1"/>
</dbReference>
<evidence type="ECO:0000313" key="6">
    <source>
        <dbReference type="EMBL" id="MBP3059343.1"/>
    </source>
</evidence>